<dbReference type="NCBIfam" id="NF009905">
    <property type="entry name" value="PRK13368.1"/>
    <property type="match status" value="1"/>
</dbReference>
<proteinExistence type="inferred from homology"/>
<dbReference type="Gene3D" id="3.90.550.10">
    <property type="entry name" value="Spore Coat Polysaccharide Biosynthesis Protein SpsA, Chain A"/>
    <property type="match status" value="1"/>
</dbReference>
<evidence type="ECO:0000256" key="2">
    <source>
        <dbReference type="ARBA" id="ARBA00022695"/>
    </source>
</evidence>
<evidence type="ECO:0000256" key="4">
    <source>
        <dbReference type="HAMAP-Rule" id="MF_00057"/>
    </source>
</evidence>
<dbReference type="InterPro" id="IPR029044">
    <property type="entry name" value="Nucleotide-diphossugar_trans"/>
</dbReference>
<dbReference type="NCBIfam" id="NF003950">
    <property type="entry name" value="PRK05450.1-3"/>
    <property type="match status" value="1"/>
</dbReference>
<protein>
    <recommendedName>
        <fullName evidence="4">3-deoxy-manno-octulosonate cytidylyltransferase</fullName>
        <ecNumber evidence="4">2.7.7.38</ecNumber>
    </recommendedName>
    <alternativeName>
        <fullName evidence="4">CMP-2-keto-3-deoxyoctulosonic acid synthase</fullName>
        <shortName evidence="4">CKS</shortName>
        <shortName evidence="4">CMP-KDO synthase</shortName>
    </alternativeName>
</protein>
<comment type="subcellular location">
    <subcellularLocation>
        <location evidence="4">Cytoplasm</location>
    </subcellularLocation>
</comment>
<gene>
    <name evidence="4 5" type="primary">kdsB</name>
    <name evidence="5" type="ORF">J4N46_11355</name>
</gene>
<dbReference type="Pfam" id="PF02348">
    <property type="entry name" value="CTP_transf_3"/>
    <property type="match status" value="1"/>
</dbReference>
<dbReference type="RefSeq" id="WP_208059387.1">
    <property type="nucleotide sequence ID" value="NZ_JAGDYP010000010.1"/>
</dbReference>
<dbReference type="NCBIfam" id="TIGR00466">
    <property type="entry name" value="kdsB"/>
    <property type="match status" value="1"/>
</dbReference>
<dbReference type="SUPFAM" id="SSF53448">
    <property type="entry name" value="Nucleotide-diphospho-sugar transferases"/>
    <property type="match status" value="1"/>
</dbReference>
<dbReference type="NCBIfam" id="NF003952">
    <property type="entry name" value="PRK05450.1-5"/>
    <property type="match status" value="1"/>
</dbReference>
<comment type="function">
    <text evidence="4">Activates KDO (a required 8-carbon sugar) for incorporation into bacterial lipopolysaccharide in Gram-negative bacteria.</text>
</comment>
<sequence length="248" mass="27955">MKIIAMIPARYGATRFPAKLMQDLCGAPVIVRTYEAVVRTELFEEVYVVTDDDRIAQVIEAAGGSVIRSQKEHNSGSDRLAEASENLNVDIIVNVQGDEPFTAKQNLQKLIAIFREDSERNVSVASLVERITTPEDIGNPNNVKVVMNKDNDALYFSRAAIPFMRDEKSKALYYKHIGIYAYRKEALQEFTHLPVSSLEEVEKLEQLRYLENGYKLRLAVTEIGSIGIDTEADLVAAREKYSLEFTKC</sequence>
<evidence type="ECO:0000256" key="1">
    <source>
        <dbReference type="ARBA" id="ARBA00022679"/>
    </source>
</evidence>
<dbReference type="GO" id="GO:0008690">
    <property type="term" value="F:3-deoxy-manno-octulosonate cytidylyltransferase activity"/>
    <property type="evidence" value="ECO:0007669"/>
    <property type="project" value="UniProtKB-EC"/>
</dbReference>
<dbReference type="HAMAP" id="MF_00057">
    <property type="entry name" value="KdsB"/>
    <property type="match status" value="1"/>
</dbReference>
<keyword evidence="6" id="KW-1185">Reference proteome</keyword>
<keyword evidence="3 4" id="KW-0448">Lipopolysaccharide biosynthesis</keyword>
<accession>A0ABS3Q088</accession>
<dbReference type="PANTHER" id="PTHR42866:SF2">
    <property type="entry name" value="3-DEOXY-MANNO-OCTULOSONATE CYTIDYLYLTRANSFERASE, MITOCHONDRIAL"/>
    <property type="match status" value="1"/>
</dbReference>
<reference evidence="5 6" key="1">
    <citation type="submission" date="2021-03" db="EMBL/GenBank/DDBJ databases">
        <title>Isolation and description of Capnocytophaga bilenii sp. nov., a novel Capnocytophaga species, isolated from a gingivitis subject.</title>
        <authorList>
            <person name="Antezack A."/>
            <person name="Monnet-Corti V."/>
            <person name="La Scola B."/>
        </authorList>
    </citation>
    <scope>NUCLEOTIDE SEQUENCE [LARGE SCALE GENOMIC DNA]</scope>
    <source>
        <strain evidence="5 6">Marseille-Q4570</strain>
    </source>
</reference>
<evidence type="ECO:0000313" key="5">
    <source>
        <dbReference type="EMBL" id="MBO1884991.1"/>
    </source>
</evidence>
<dbReference type="Proteomes" id="UP000681610">
    <property type="component" value="Unassembled WGS sequence"/>
</dbReference>
<dbReference type="EC" id="2.7.7.38" evidence="4"/>
<name>A0ABS3Q088_9FLAO</name>
<comment type="catalytic activity">
    <reaction evidence="4">
        <text>3-deoxy-alpha-D-manno-oct-2-ulosonate + CTP = CMP-3-deoxy-beta-D-manno-octulosonate + diphosphate</text>
        <dbReference type="Rhea" id="RHEA:23448"/>
        <dbReference type="ChEBI" id="CHEBI:33019"/>
        <dbReference type="ChEBI" id="CHEBI:37563"/>
        <dbReference type="ChEBI" id="CHEBI:85986"/>
        <dbReference type="ChEBI" id="CHEBI:85987"/>
        <dbReference type="EC" id="2.7.7.38"/>
    </reaction>
</comment>
<keyword evidence="2 4" id="KW-0548">Nucleotidyltransferase</keyword>
<comment type="pathway">
    <text evidence="4">Nucleotide-sugar biosynthesis; CMP-3-deoxy-D-manno-octulosonate biosynthesis; CMP-3-deoxy-D-manno-octulosonate from 3-deoxy-D-manno-octulosonate and CTP: step 1/1.</text>
</comment>
<evidence type="ECO:0000256" key="3">
    <source>
        <dbReference type="ARBA" id="ARBA00022985"/>
    </source>
</evidence>
<evidence type="ECO:0000313" key="6">
    <source>
        <dbReference type="Proteomes" id="UP000681610"/>
    </source>
</evidence>
<comment type="similarity">
    <text evidence="4">Belongs to the KdsB family.</text>
</comment>
<dbReference type="CDD" id="cd02517">
    <property type="entry name" value="CMP-KDO-Synthetase"/>
    <property type="match status" value="1"/>
</dbReference>
<keyword evidence="1 4" id="KW-0808">Transferase</keyword>
<dbReference type="PANTHER" id="PTHR42866">
    <property type="entry name" value="3-DEOXY-MANNO-OCTULOSONATE CYTIDYLYLTRANSFERASE"/>
    <property type="match status" value="1"/>
</dbReference>
<dbReference type="InterPro" id="IPR004528">
    <property type="entry name" value="KdsB"/>
</dbReference>
<dbReference type="EMBL" id="JAGDYP010000010">
    <property type="protein sequence ID" value="MBO1884991.1"/>
    <property type="molecule type" value="Genomic_DNA"/>
</dbReference>
<comment type="caution">
    <text evidence="5">The sequence shown here is derived from an EMBL/GenBank/DDBJ whole genome shotgun (WGS) entry which is preliminary data.</text>
</comment>
<keyword evidence="4" id="KW-0963">Cytoplasm</keyword>
<organism evidence="5 6">
    <name type="scientific">Capnocytophaga bilenii</name>
    <dbReference type="NCBI Taxonomy" id="2819369"/>
    <lineage>
        <taxon>Bacteria</taxon>
        <taxon>Pseudomonadati</taxon>
        <taxon>Bacteroidota</taxon>
        <taxon>Flavobacteriia</taxon>
        <taxon>Flavobacteriales</taxon>
        <taxon>Flavobacteriaceae</taxon>
        <taxon>Capnocytophaga</taxon>
    </lineage>
</organism>
<dbReference type="InterPro" id="IPR003329">
    <property type="entry name" value="Cytidylyl_trans"/>
</dbReference>